<evidence type="ECO:0000256" key="5">
    <source>
        <dbReference type="ARBA" id="ARBA00022782"/>
    </source>
</evidence>
<sequence length="151" mass="17028">MVCHGPDPPDHSPQELTPPTRQELLMNGPQADESDEEQTEHFGYEPLPQGPDAVHSDHESDDEDENVGLQVPPSDVPTIEPIETALTREVWNSPRPIDPIQMDNERAQEVMSAMANFALPQTSIPEWAQSISEEQWKQTLIDKIEKIKSNR</sequence>
<feature type="region of interest" description="Disordered" evidence="7">
    <location>
        <begin position="1"/>
        <end position="78"/>
    </location>
</feature>
<dbReference type="Pfam" id="PF06910">
    <property type="entry name" value="MEA1"/>
    <property type="match status" value="1"/>
</dbReference>
<evidence type="ECO:0000256" key="4">
    <source>
        <dbReference type="ARBA" id="ARBA00022553"/>
    </source>
</evidence>
<protein>
    <recommendedName>
        <fullName evidence="2">Male-enhanced antigen 1</fullName>
    </recommendedName>
</protein>
<evidence type="ECO:0000256" key="1">
    <source>
        <dbReference type="ARBA" id="ARBA00002540"/>
    </source>
</evidence>
<dbReference type="EMBL" id="GDQN01005641">
    <property type="protein sequence ID" value="JAT85413.1"/>
    <property type="molecule type" value="Transcribed_RNA"/>
</dbReference>
<evidence type="ECO:0000313" key="8">
    <source>
        <dbReference type="EMBL" id="JAT85413.1"/>
    </source>
</evidence>
<gene>
    <name evidence="8" type="ORF">g.6205</name>
</gene>
<proteinExistence type="predicted"/>
<keyword evidence="3" id="KW-0217">Developmental protein</keyword>
<evidence type="ECO:0000256" key="3">
    <source>
        <dbReference type="ARBA" id="ARBA00022473"/>
    </source>
</evidence>
<dbReference type="GO" id="GO:0030154">
    <property type="term" value="P:cell differentiation"/>
    <property type="evidence" value="ECO:0007669"/>
    <property type="project" value="UniProtKB-KW"/>
</dbReference>
<comment type="function">
    <text evidence="1">May play an important role in spermatogenesis and/or testis development.</text>
</comment>
<keyword evidence="4" id="KW-0597">Phosphoprotein</keyword>
<reference evidence="8" key="1">
    <citation type="submission" date="2015-09" db="EMBL/GenBank/DDBJ databases">
        <title>De novo assembly of Pectinophora gossypiella (Pink Bollworm) gut transcriptome.</title>
        <authorList>
            <person name="Tassone E.E."/>
        </authorList>
    </citation>
    <scope>NUCLEOTIDE SEQUENCE</scope>
</reference>
<evidence type="ECO:0000256" key="2">
    <source>
        <dbReference type="ARBA" id="ARBA00022245"/>
    </source>
</evidence>
<dbReference type="OrthoDB" id="5593200at2759"/>
<dbReference type="AlphaFoldDB" id="A0A1E1WEK3"/>
<keyword evidence="5" id="KW-0221">Differentiation</keyword>
<accession>A0A1E1WEK3</accession>
<evidence type="ECO:0000256" key="6">
    <source>
        <dbReference type="ARBA" id="ARBA00022871"/>
    </source>
</evidence>
<dbReference type="PANTHER" id="PTHR17005">
    <property type="entry name" value="MALE-ENHANCED ANTIGEN-1"/>
    <property type="match status" value="1"/>
</dbReference>
<organism evidence="8">
    <name type="scientific">Pectinophora gossypiella</name>
    <name type="common">Cotton pink bollworm</name>
    <name type="synonym">Depressaria gossypiella</name>
    <dbReference type="NCBI Taxonomy" id="13191"/>
    <lineage>
        <taxon>Eukaryota</taxon>
        <taxon>Metazoa</taxon>
        <taxon>Ecdysozoa</taxon>
        <taxon>Arthropoda</taxon>
        <taxon>Hexapoda</taxon>
        <taxon>Insecta</taxon>
        <taxon>Pterygota</taxon>
        <taxon>Neoptera</taxon>
        <taxon>Endopterygota</taxon>
        <taxon>Lepidoptera</taxon>
        <taxon>Glossata</taxon>
        <taxon>Ditrysia</taxon>
        <taxon>Gelechioidea</taxon>
        <taxon>Gelechiidae</taxon>
        <taxon>Apatetrinae</taxon>
        <taxon>Pectinophora</taxon>
    </lineage>
</organism>
<evidence type="ECO:0000256" key="7">
    <source>
        <dbReference type="SAM" id="MobiDB-lite"/>
    </source>
</evidence>
<keyword evidence="6" id="KW-0744">Spermatogenesis</keyword>
<dbReference type="GO" id="GO:0007283">
    <property type="term" value="P:spermatogenesis"/>
    <property type="evidence" value="ECO:0007669"/>
    <property type="project" value="UniProtKB-KW"/>
</dbReference>
<name>A0A1E1WEK3_PECGO</name>
<dbReference type="InterPro" id="IPR009685">
    <property type="entry name" value="MEA1"/>
</dbReference>